<comment type="subcellular location">
    <subcellularLocation>
        <location evidence="1">Secreted</location>
    </subcellularLocation>
</comment>
<protein>
    <submittedName>
        <fullName evidence="6">Olfactomedin-like</fullName>
    </submittedName>
</protein>
<dbReference type="Ensembl" id="ENSPLAT00000007399.1">
    <property type="protein sequence ID" value="ENSPLAP00000005758.1"/>
    <property type="gene ID" value="ENSPLAG00000007736.1"/>
</dbReference>
<reference evidence="6" key="2">
    <citation type="submission" date="2025-09" db="UniProtKB">
        <authorList>
            <consortium name="Ensembl"/>
        </authorList>
    </citation>
    <scope>IDENTIFICATION</scope>
</reference>
<keyword evidence="7" id="KW-1185">Reference proteome</keyword>
<evidence type="ECO:0000256" key="4">
    <source>
        <dbReference type="SAM" id="MobiDB-lite"/>
    </source>
</evidence>
<sequence length="510" mass="58084">MMNRLRTPYSSPSSSSSRTDTSLCSWVRRFSSPSSRLSSSRACRGALDDHTTLNMTADMQVQTWAYRVPGQKKSDSCRCDVNTTIWSFPALRYEAVQQQVETCETSLHGLQQQVLVSSQRLPDIQVQISNLTARLEPYQYLHDRGLYTALSIRLLGQELSQLETDITVVHGQLNNDQSQKLHKEVGKLRKDVIKMQTSDTVNMKTVKEKLRYLKNNVESCKSIPKDFRGQNRYCMKGLITNISEPVTTKINPYDKNHVSGSWGKQAQMDSESDTETYWVQTLTSSNIYGNIVRLYQTYKDFMRSANHRDATFSSSVTAPTAIEGPSAVLYGDGLYYHCYRSADICRYDLKTNEVKRVTLPGTGVGFNNKFPYCYYECRSNSDVDVEADETGLWALYATVGNHGNLVVSKLFWDDNSKTINVSQTWETRLFKKAATNAFMVCGVMYATRYVDEYREEVFYAFDTATGKEDNSLELPLEKVAKGVASLSYNPVDRQIYMYNDGYLLAYQAYF</sequence>
<dbReference type="GeneTree" id="ENSGT00940000165829"/>
<name>A0A3B3TYQ6_9TELE</name>
<keyword evidence="2" id="KW-0964">Secreted</keyword>
<dbReference type="AlphaFoldDB" id="A0A3B3TYQ6"/>
<comment type="caution">
    <text evidence="3">Lacks conserved residue(s) required for the propagation of feature annotation.</text>
</comment>
<dbReference type="GO" id="GO:0007165">
    <property type="term" value="P:signal transduction"/>
    <property type="evidence" value="ECO:0007669"/>
    <property type="project" value="TreeGrafter"/>
</dbReference>
<feature type="domain" description="Olfactomedin-like" evidence="5">
    <location>
        <begin position="233"/>
        <end position="510"/>
    </location>
</feature>
<evidence type="ECO:0000313" key="6">
    <source>
        <dbReference type="Ensembl" id="ENSPLAP00000005758.1"/>
    </source>
</evidence>
<dbReference type="STRING" id="48699.ENSPLAP00000005758"/>
<dbReference type="Pfam" id="PF02191">
    <property type="entry name" value="OLF"/>
    <property type="match status" value="1"/>
</dbReference>
<evidence type="ECO:0000256" key="1">
    <source>
        <dbReference type="ARBA" id="ARBA00004613"/>
    </source>
</evidence>
<dbReference type="InterPro" id="IPR050605">
    <property type="entry name" value="Olfactomedin-like_domain"/>
</dbReference>
<dbReference type="PROSITE" id="PS51132">
    <property type="entry name" value="OLF"/>
    <property type="match status" value="1"/>
</dbReference>
<dbReference type="GO" id="GO:0005615">
    <property type="term" value="C:extracellular space"/>
    <property type="evidence" value="ECO:0007669"/>
    <property type="project" value="TreeGrafter"/>
</dbReference>
<dbReference type="PANTHER" id="PTHR23192">
    <property type="entry name" value="OLFACTOMEDIN-RELATED"/>
    <property type="match status" value="1"/>
</dbReference>
<feature type="region of interest" description="Disordered" evidence="4">
    <location>
        <begin position="1"/>
        <end position="20"/>
    </location>
</feature>
<proteinExistence type="predicted"/>
<evidence type="ECO:0000259" key="5">
    <source>
        <dbReference type="PROSITE" id="PS51132"/>
    </source>
</evidence>
<evidence type="ECO:0000256" key="3">
    <source>
        <dbReference type="PROSITE-ProRule" id="PRU00446"/>
    </source>
</evidence>
<accession>A0A3B3TYQ6</accession>
<reference evidence="6" key="1">
    <citation type="submission" date="2025-08" db="UniProtKB">
        <authorList>
            <consortium name="Ensembl"/>
        </authorList>
    </citation>
    <scope>IDENTIFICATION</scope>
</reference>
<evidence type="ECO:0000313" key="7">
    <source>
        <dbReference type="Proteomes" id="UP000261500"/>
    </source>
</evidence>
<dbReference type="PANTHER" id="PTHR23192:SF31">
    <property type="entry name" value="OLFACTOMEDIN-4-LIKE"/>
    <property type="match status" value="1"/>
</dbReference>
<organism evidence="6 7">
    <name type="scientific">Poecilia latipinna</name>
    <name type="common">sailfin molly</name>
    <dbReference type="NCBI Taxonomy" id="48699"/>
    <lineage>
        <taxon>Eukaryota</taxon>
        <taxon>Metazoa</taxon>
        <taxon>Chordata</taxon>
        <taxon>Craniata</taxon>
        <taxon>Vertebrata</taxon>
        <taxon>Euteleostomi</taxon>
        <taxon>Actinopterygii</taxon>
        <taxon>Neopterygii</taxon>
        <taxon>Teleostei</taxon>
        <taxon>Neoteleostei</taxon>
        <taxon>Acanthomorphata</taxon>
        <taxon>Ovalentaria</taxon>
        <taxon>Atherinomorphae</taxon>
        <taxon>Cyprinodontiformes</taxon>
        <taxon>Poeciliidae</taxon>
        <taxon>Poeciliinae</taxon>
        <taxon>Poecilia</taxon>
    </lineage>
</organism>
<dbReference type="InterPro" id="IPR003112">
    <property type="entry name" value="Olfac-like_dom"/>
</dbReference>
<evidence type="ECO:0000256" key="2">
    <source>
        <dbReference type="ARBA" id="ARBA00022525"/>
    </source>
</evidence>
<dbReference type="SMART" id="SM00284">
    <property type="entry name" value="OLF"/>
    <property type="match status" value="1"/>
</dbReference>
<dbReference type="Proteomes" id="UP000261500">
    <property type="component" value="Unplaced"/>
</dbReference>